<evidence type="ECO:0000256" key="7">
    <source>
        <dbReference type="ARBA" id="ARBA00022779"/>
    </source>
</evidence>
<reference evidence="12" key="1">
    <citation type="submission" date="2017-05" db="EMBL/GenBank/DDBJ databases">
        <authorList>
            <person name="Sung H."/>
        </authorList>
    </citation>
    <scope>NUCLEOTIDE SEQUENCE [LARGE SCALE GENOMIC DNA]</scope>
    <source>
        <strain evidence="12">AR23208</strain>
    </source>
</reference>
<name>A0A1Y0ISV3_9BACL</name>
<keyword evidence="9 10" id="KW-0472">Membrane</keyword>
<keyword evidence="6" id="KW-0812">Transmembrane</keyword>
<dbReference type="GO" id="GO:0009425">
    <property type="term" value="C:bacterial-type flagellum basal body"/>
    <property type="evidence" value="ECO:0007669"/>
    <property type="project" value="InterPro"/>
</dbReference>
<evidence type="ECO:0000313" key="11">
    <source>
        <dbReference type="EMBL" id="ARU62463.1"/>
    </source>
</evidence>
<sequence length="146" mass="16081">MFRNKMLNIVLILIIAVALLGIVGIVAYKTVIVPTAGHEEEKVPTAAELLESQIEIGKMTTNLAGDALIQATISVQGDSVDTMHELEERKAQIKDIINAVLHTTTQADIEKPEGYQELKVRLVQEMNKVMLEGKVTDIYISDIVVQ</sequence>
<dbReference type="Pfam" id="PF03748">
    <property type="entry name" value="FliL"/>
    <property type="match status" value="1"/>
</dbReference>
<comment type="similarity">
    <text evidence="3 10">Belongs to the FliL family.</text>
</comment>
<organism evidence="11 12">
    <name type="scientific">Tumebacillus avium</name>
    <dbReference type="NCBI Taxonomy" id="1903704"/>
    <lineage>
        <taxon>Bacteria</taxon>
        <taxon>Bacillati</taxon>
        <taxon>Bacillota</taxon>
        <taxon>Bacilli</taxon>
        <taxon>Bacillales</taxon>
        <taxon>Alicyclobacillaceae</taxon>
        <taxon>Tumebacillus</taxon>
    </lineage>
</organism>
<protein>
    <recommendedName>
        <fullName evidence="10">Flagellar protein FliL</fullName>
    </recommendedName>
</protein>
<dbReference type="GO" id="GO:0006935">
    <property type="term" value="P:chemotaxis"/>
    <property type="evidence" value="ECO:0007669"/>
    <property type="project" value="UniProtKB-KW"/>
</dbReference>
<comment type="subcellular location">
    <subcellularLocation>
        <location evidence="2">Cell membrane</location>
        <topology evidence="2">Single-pass membrane protein</topology>
    </subcellularLocation>
</comment>
<dbReference type="PANTHER" id="PTHR35091">
    <property type="entry name" value="FLAGELLAR PROTEIN FLIL"/>
    <property type="match status" value="1"/>
</dbReference>
<keyword evidence="5 10" id="KW-0145">Chemotaxis</keyword>
<keyword evidence="7 10" id="KW-0283">Flagellar rotation</keyword>
<evidence type="ECO:0000256" key="9">
    <source>
        <dbReference type="ARBA" id="ARBA00023136"/>
    </source>
</evidence>
<keyword evidence="4 10" id="KW-1003">Cell membrane</keyword>
<comment type="function">
    <text evidence="1 10">Controls the rotational direction of flagella during chemotaxis.</text>
</comment>
<dbReference type="RefSeq" id="WP_087457822.1">
    <property type="nucleotide sequence ID" value="NZ_CP021434.1"/>
</dbReference>
<dbReference type="GO" id="GO:0071978">
    <property type="term" value="P:bacterial-type flagellum-dependent swarming motility"/>
    <property type="evidence" value="ECO:0007669"/>
    <property type="project" value="TreeGrafter"/>
</dbReference>
<evidence type="ECO:0000313" key="12">
    <source>
        <dbReference type="Proteomes" id="UP000195437"/>
    </source>
</evidence>
<evidence type="ECO:0000256" key="3">
    <source>
        <dbReference type="ARBA" id="ARBA00008281"/>
    </source>
</evidence>
<gene>
    <name evidence="11" type="ORF">CBW65_16985</name>
</gene>
<evidence type="ECO:0000256" key="6">
    <source>
        <dbReference type="ARBA" id="ARBA00022692"/>
    </source>
</evidence>
<evidence type="ECO:0000256" key="2">
    <source>
        <dbReference type="ARBA" id="ARBA00004162"/>
    </source>
</evidence>
<dbReference type="KEGG" id="tum:CBW65_16985"/>
<dbReference type="PANTHER" id="PTHR35091:SF2">
    <property type="entry name" value="FLAGELLAR PROTEIN FLIL"/>
    <property type="match status" value="1"/>
</dbReference>
<dbReference type="GO" id="GO:0005886">
    <property type="term" value="C:plasma membrane"/>
    <property type="evidence" value="ECO:0007669"/>
    <property type="project" value="UniProtKB-SubCell"/>
</dbReference>
<dbReference type="EMBL" id="CP021434">
    <property type="protein sequence ID" value="ARU62463.1"/>
    <property type="molecule type" value="Genomic_DNA"/>
</dbReference>
<dbReference type="Proteomes" id="UP000195437">
    <property type="component" value="Chromosome"/>
</dbReference>
<accession>A0A1Y0ISV3</accession>
<evidence type="ECO:0000256" key="4">
    <source>
        <dbReference type="ARBA" id="ARBA00022475"/>
    </source>
</evidence>
<keyword evidence="8" id="KW-1133">Transmembrane helix</keyword>
<evidence type="ECO:0000256" key="1">
    <source>
        <dbReference type="ARBA" id="ARBA00002254"/>
    </source>
</evidence>
<dbReference type="AlphaFoldDB" id="A0A1Y0ISV3"/>
<dbReference type="InterPro" id="IPR005503">
    <property type="entry name" value="FliL"/>
</dbReference>
<dbReference type="OrthoDB" id="2381796at2"/>
<keyword evidence="12" id="KW-1185">Reference proteome</keyword>
<evidence type="ECO:0000256" key="10">
    <source>
        <dbReference type="RuleBase" id="RU364125"/>
    </source>
</evidence>
<evidence type="ECO:0000256" key="8">
    <source>
        <dbReference type="ARBA" id="ARBA00022989"/>
    </source>
</evidence>
<evidence type="ECO:0000256" key="5">
    <source>
        <dbReference type="ARBA" id="ARBA00022500"/>
    </source>
</evidence>
<proteinExistence type="inferred from homology"/>